<dbReference type="EMBL" id="BAFK01000017">
    <property type="protein sequence ID" value="GAB59809.1"/>
    <property type="molecule type" value="Genomic_DNA"/>
</dbReference>
<reference evidence="2 3" key="1">
    <citation type="journal article" date="2012" name="J. Bacteriol.">
        <title>Genome Sequence of the Protease-Producing Bacterium Rheinheimera nanhaiensis E407-8T, Isolated from Deep-Sea Sediment of the South China Sea.</title>
        <authorList>
            <person name="Zhang X.-Y."/>
            <person name="Zhang Y.-J."/>
            <person name="Qin Q.-L."/>
            <person name="Xie B.-B."/>
            <person name="Chen X.-L."/>
            <person name="Zhou B.-C."/>
            <person name="Zhang Y.-Z."/>
        </authorList>
    </citation>
    <scope>NUCLEOTIDE SEQUENCE [LARGE SCALE GENOMIC DNA]</scope>
    <source>
        <strain evidence="2 3">E407-8</strain>
    </source>
</reference>
<keyword evidence="1" id="KW-1133">Transmembrane helix</keyword>
<evidence type="ECO:0000313" key="3">
    <source>
        <dbReference type="Proteomes" id="UP000004374"/>
    </source>
</evidence>
<dbReference type="STRING" id="562729.RNAN_2822"/>
<keyword evidence="3" id="KW-1185">Reference proteome</keyword>
<protein>
    <submittedName>
        <fullName evidence="2">Uncharacterized protein</fullName>
    </submittedName>
</protein>
<comment type="caution">
    <text evidence="2">The sequence shown here is derived from an EMBL/GenBank/DDBJ whole genome shotgun (WGS) entry which is preliminary data.</text>
</comment>
<evidence type="ECO:0000313" key="2">
    <source>
        <dbReference type="EMBL" id="GAB59809.1"/>
    </source>
</evidence>
<dbReference type="AlphaFoldDB" id="I1E0I1"/>
<name>I1E0I1_9GAMM</name>
<gene>
    <name evidence="2" type="ORF">RNAN_2822</name>
</gene>
<keyword evidence="1" id="KW-0812">Transmembrane</keyword>
<evidence type="ECO:0000256" key="1">
    <source>
        <dbReference type="SAM" id="Phobius"/>
    </source>
</evidence>
<organism evidence="2 3">
    <name type="scientific">Rheinheimera nanhaiensis E407-8</name>
    <dbReference type="NCBI Taxonomy" id="562729"/>
    <lineage>
        <taxon>Bacteria</taxon>
        <taxon>Pseudomonadati</taxon>
        <taxon>Pseudomonadota</taxon>
        <taxon>Gammaproteobacteria</taxon>
        <taxon>Chromatiales</taxon>
        <taxon>Chromatiaceae</taxon>
        <taxon>Rheinheimera</taxon>
    </lineage>
</organism>
<proteinExistence type="predicted"/>
<sequence length="41" mass="4617">MQNFCAQLLPSYATLLHNHPASFLLYSFWPTLCVGFLLSAT</sequence>
<accession>I1E0I1</accession>
<keyword evidence="1" id="KW-0472">Membrane</keyword>
<feature type="transmembrane region" description="Helical" evidence="1">
    <location>
        <begin position="20"/>
        <end position="40"/>
    </location>
</feature>
<dbReference type="Proteomes" id="UP000004374">
    <property type="component" value="Unassembled WGS sequence"/>
</dbReference>